<keyword evidence="9 10" id="KW-0472">Membrane</keyword>
<comment type="caution">
    <text evidence="12">The sequence shown here is derived from an EMBL/GenBank/DDBJ whole genome shotgun (WGS) entry which is preliminary data.</text>
</comment>
<protein>
    <recommendedName>
        <fullName evidence="11">Calcium uniporter protein C-terminal domain-containing protein</fullName>
    </recommendedName>
</protein>
<keyword evidence="13" id="KW-1185">Reference proteome</keyword>
<name>A0AAP0IE79_9MAGN</name>
<evidence type="ECO:0000256" key="4">
    <source>
        <dbReference type="ARBA" id="ARBA00022568"/>
    </source>
</evidence>
<evidence type="ECO:0000259" key="11">
    <source>
        <dbReference type="Pfam" id="PF04678"/>
    </source>
</evidence>
<feature type="transmembrane region" description="Helical" evidence="10">
    <location>
        <begin position="240"/>
        <end position="260"/>
    </location>
</feature>
<keyword evidence="7 10" id="KW-1133">Transmembrane helix</keyword>
<reference evidence="12 13" key="1">
    <citation type="submission" date="2024-01" db="EMBL/GenBank/DDBJ databases">
        <title>Genome assemblies of Stephania.</title>
        <authorList>
            <person name="Yang L."/>
        </authorList>
    </citation>
    <scope>NUCLEOTIDE SEQUENCE [LARGE SCALE GENOMIC DNA]</scope>
    <source>
        <strain evidence="12">JXDWG</strain>
        <tissue evidence="12">Leaf</tissue>
    </source>
</reference>
<evidence type="ECO:0000256" key="1">
    <source>
        <dbReference type="ARBA" id="ARBA00004141"/>
    </source>
</evidence>
<feature type="domain" description="Calcium uniporter protein C-terminal" evidence="11">
    <location>
        <begin position="142"/>
        <end position="298"/>
    </location>
</feature>
<dbReference type="Proteomes" id="UP001419268">
    <property type="component" value="Unassembled WGS sequence"/>
</dbReference>
<dbReference type="GO" id="GO:0015292">
    <property type="term" value="F:uniporter activity"/>
    <property type="evidence" value="ECO:0007669"/>
    <property type="project" value="TreeGrafter"/>
</dbReference>
<comment type="subcellular location">
    <subcellularLocation>
        <location evidence="1">Membrane</location>
        <topology evidence="1">Multi-pass membrane protein</topology>
    </subcellularLocation>
</comment>
<evidence type="ECO:0000313" key="13">
    <source>
        <dbReference type="Proteomes" id="UP001419268"/>
    </source>
</evidence>
<accession>A0AAP0IE79</accession>
<evidence type="ECO:0000256" key="2">
    <source>
        <dbReference type="ARBA" id="ARBA00005653"/>
    </source>
</evidence>
<dbReference type="EMBL" id="JBBNAG010000008">
    <property type="protein sequence ID" value="KAK9113176.1"/>
    <property type="molecule type" value="Genomic_DNA"/>
</dbReference>
<evidence type="ECO:0000256" key="7">
    <source>
        <dbReference type="ARBA" id="ARBA00022989"/>
    </source>
</evidence>
<dbReference type="GO" id="GO:0036444">
    <property type="term" value="P:calcium import into the mitochondrion"/>
    <property type="evidence" value="ECO:0007669"/>
    <property type="project" value="TreeGrafter"/>
</dbReference>
<dbReference type="GO" id="GO:1990246">
    <property type="term" value="C:uniplex complex"/>
    <property type="evidence" value="ECO:0007669"/>
    <property type="project" value="TreeGrafter"/>
</dbReference>
<dbReference type="PANTHER" id="PTHR13462">
    <property type="entry name" value="CALCIUM UNIPORTER PROTEIN, MITOCHONDRIAL"/>
    <property type="match status" value="1"/>
</dbReference>
<evidence type="ECO:0000256" key="9">
    <source>
        <dbReference type="ARBA" id="ARBA00023136"/>
    </source>
</evidence>
<dbReference type="GO" id="GO:0005262">
    <property type="term" value="F:calcium channel activity"/>
    <property type="evidence" value="ECO:0007669"/>
    <property type="project" value="TreeGrafter"/>
</dbReference>
<comment type="similarity">
    <text evidence="2">Belongs to the MCU (TC 1.A.77) family.</text>
</comment>
<evidence type="ECO:0000313" key="12">
    <source>
        <dbReference type="EMBL" id="KAK9113176.1"/>
    </source>
</evidence>
<dbReference type="PANTHER" id="PTHR13462:SF31">
    <property type="entry name" value="CALCIUM UNIPORTER PROTEIN 1, MITOCHONDRIAL"/>
    <property type="match status" value="1"/>
</dbReference>
<gene>
    <name evidence="12" type="ORF">Scep_020695</name>
</gene>
<dbReference type="Pfam" id="PF04678">
    <property type="entry name" value="MCU"/>
    <property type="match status" value="1"/>
</dbReference>
<keyword evidence="6" id="KW-0106">Calcium</keyword>
<dbReference type="InterPro" id="IPR006769">
    <property type="entry name" value="MCU_C"/>
</dbReference>
<dbReference type="GO" id="GO:0051560">
    <property type="term" value="P:mitochondrial calcium ion homeostasis"/>
    <property type="evidence" value="ECO:0007669"/>
    <property type="project" value="InterPro"/>
</dbReference>
<evidence type="ECO:0000256" key="8">
    <source>
        <dbReference type="ARBA" id="ARBA00023065"/>
    </source>
</evidence>
<proteinExistence type="inferred from homology"/>
<keyword evidence="5 10" id="KW-0812">Transmembrane</keyword>
<dbReference type="InterPro" id="IPR039055">
    <property type="entry name" value="MCU_fam"/>
</dbReference>
<dbReference type="AlphaFoldDB" id="A0AAP0IE79"/>
<sequence length="413" mass="48076">MALRRSFQAQRLFSRISSSSLSSPAPPPLKTYPIVPRLDKDQDSINKKNGFFERFLHRKEMPIGDKLMEKLKGMNLGRDRLRLDGLVDPSTKKVSVEDARKLLRFSHIEMLKSKLRQIPKSCISYYEFIEICKEGSSLNPQQGLEFAKMLDESGTVIVLGNVVFLHPQQIVKAIDKAIRMPQKNDDSRKAELARMEKEKEAIDVKADSIARREMWCGLGLLVVQTMGFVRLTFWDLSWDVMEPICFFATSAYVILGYLFFLKTSRDPSFEGLFQSRFSAKQRRLMKEHKFDMERFQELQRVLHPFSAQSSSFRRTPKWRKVFVQGKFIGWWKNLTFGPSSRLLEALRPVKWSCDDIPSWHWRKVGLLPSCLNHVFKFQEEMKQGGKADDSDNNEILDVKHEKIFEAPLMQLIE</sequence>
<evidence type="ECO:0000256" key="3">
    <source>
        <dbReference type="ARBA" id="ARBA00022448"/>
    </source>
</evidence>
<organism evidence="12 13">
    <name type="scientific">Stephania cephalantha</name>
    <dbReference type="NCBI Taxonomy" id="152367"/>
    <lineage>
        <taxon>Eukaryota</taxon>
        <taxon>Viridiplantae</taxon>
        <taxon>Streptophyta</taxon>
        <taxon>Embryophyta</taxon>
        <taxon>Tracheophyta</taxon>
        <taxon>Spermatophyta</taxon>
        <taxon>Magnoliopsida</taxon>
        <taxon>Ranunculales</taxon>
        <taxon>Menispermaceae</taxon>
        <taxon>Menispermoideae</taxon>
        <taxon>Cissampelideae</taxon>
        <taxon>Stephania</taxon>
    </lineage>
</organism>
<evidence type="ECO:0000256" key="5">
    <source>
        <dbReference type="ARBA" id="ARBA00022692"/>
    </source>
</evidence>
<evidence type="ECO:0000256" key="6">
    <source>
        <dbReference type="ARBA" id="ARBA00022837"/>
    </source>
</evidence>
<keyword evidence="4" id="KW-0109">Calcium transport</keyword>
<evidence type="ECO:0000256" key="10">
    <source>
        <dbReference type="SAM" id="Phobius"/>
    </source>
</evidence>
<feature type="transmembrane region" description="Helical" evidence="10">
    <location>
        <begin position="215"/>
        <end position="234"/>
    </location>
</feature>
<keyword evidence="3" id="KW-0813">Transport</keyword>
<keyword evidence="8" id="KW-0406">Ion transport</keyword>